<feature type="region of interest" description="Disordered" evidence="10">
    <location>
        <begin position="244"/>
        <end position="263"/>
    </location>
</feature>
<reference evidence="12 13" key="2">
    <citation type="journal article" date="2017" name="Genome Biol.">
        <title>New reference genome sequences of hot pepper reveal the massive evolution of plant disease-resistance genes by retroduplication.</title>
        <authorList>
            <person name="Kim S."/>
            <person name="Park J."/>
            <person name="Yeom S.I."/>
            <person name="Kim Y.M."/>
            <person name="Seo E."/>
            <person name="Kim K.T."/>
            <person name="Kim M.S."/>
            <person name="Lee J.M."/>
            <person name="Cheong K."/>
            <person name="Shin H.S."/>
            <person name="Kim S.B."/>
            <person name="Han K."/>
            <person name="Lee J."/>
            <person name="Park M."/>
            <person name="Lee H.A."/>
            <person name="Lee H.Y."/>
            <person name="Lee Y."/>
            <person name="Oh S."/>
            <person name="Lee J.H."/>
            <person name="Choi E."/>
            <person name="Choi E."/>
            <person name="Lee S.E."/>
            <person name="Jeon J."/>
            <person name="Kim H."/>
            <person name="Choi G."/>
            <person name="Song H."/>
            <person name="Lee J."/>
            <person name="Lee S.C."/>
            <person name="Kwon J.K."/>
            <person name="Lee H.Y."/>
            <person name="Koo N."/>
            <person name="Hong Y."/>
            <person name="Kim R.W."/>
            <person name="Kang W.H."/>
            <person name="Huh J.H."/>
            <person name="Kang B.C."/>
            <person name="Yang T.J."/>
            <person name="Lee Y.H."/>
            <person name="Bennetzen J.L."/>
            <person name="Choi D."/>
        </authorList>
    </citation>
    <scope>NUCLEOTIDE SEQUENCE [LARGE SCALE GENOMIC DNA]</scope>
    <source>
        <strain evidence="13">cv. CM334</strain>
    </source>
</reference>
<proteinExistence type="inferred from homology"/>
<name>A0A2G2Z0H6_CAPAN</name>
<evidence type="ECO:0000313" key="13">
    <source>
        <dbReference type="Proteomes" id="UP000222542"/>
    </source>
</evidence>
<dbReference type="CDD" id="cd00018">
    <property type="entry name" value="AP2"/>
    <property type="match status" value="1"/>
</dbReference>
<evidence type="ECO:0000256" key="2">
    <source>
        <dbReference type="ARBA" id="ARBA00022821"/>
    </source>
</evidence>
<evidence type="ECO:0000313" key="12">
    <source>
        <dbReference type="EMBL" id="PHT75479.1"/>
    </source>
</evidence>
<dbReference type="AlphaFoldDB" id="A0A2G2Z0H6"/>
<comment type="caution">
    <text evidence="12">The sequence shown here is derived from an EMBL/GenBank/DDBJ whole genome shotgun (WGS) entry which is preliminary data.</text>
</comment>
<keyword evidence="13" id="KW-1185">Reference proteome</keyword>
<dbReference type="Gene3D" id="3.30.730.10">
    <property type="entry name" value="AP2/ERF domain"/>
    <property type="match status" value="1"/>
</dbReference>
<comment type="similarity">
    <text evidence="9">Belongs to the AP2/ERF transcription factor family. ERF subfamily.</text>
</comment>
<accession>A0A2G2Z0H6</accession>
<organism evidence="12 13">
    <name type="scientific">Capsicum annuum</name>
    <name type="common">Capsicum pepper</name>
    <dbReference type="NCBI Taxonomy" id="4072"/>
    <lineage>
        <taxon>Eukaryota</taxon>
        <taxon>Viridiplantae</taxon>
        <taxon>Streptophyta</taxon>
        <taxon>Embryophyta</taxon>
        <taxon>Tracheophyta</taxon>
        <taxon>Spermatophyta</taxon>
        <taxon>Magnoliopsida</taxon>
        <taxon>eudicotyledons</taxon>
        <taxon>Gunneridae</taxon>
        <taxon>Pentapetalae</taxon>
        <taxon>asterids</taxon>
        <taxon>lamiids</taxon>
        <taxon>Solanales</taxon>
        <taxon>Solanaceae</taxon>
        <taxon>Solanoideae</taxon>
        <taxon>Capsiceae</taxon>
        <taxon>Capsicum</taxon>
    </lineage>
</organism>
<dbReference type="InterPro" id="IPR016177">
    <property type="entry name" value="DNA-bd_dom_sf"/>
</dbReference>
<dbReference type="GO" id="GO:0000976">
    <property type="term" value="F:transcription cis-regulatory region binding"/>
    <property type="evidence" value="ECO:0000318"/>
    <property type="project" value="GO_Central"/>
</dbReference>
<reference evidence="12 13" key="1">
    <citation type="journal article" date="2014" name="Nat. Genet.">
        <title>Genome sequence of the hot pepper provides insights into the evolution of pungency in Capsicum species.</title>
        <authorList>
            <person name="Kim S."/>
            <person name="Park M."/>
            <person name="Yeom S.I."/>
            <person name="Kim Y.M."/>
            <person name="Lee J.M."/>
            <person name="Lee H.A."/>
            <person name="Seo E."/>
            <person name="Choi J."/>
            <person name="Cheong K."/>
            <person name="Kim K.T."/>
            <person name="Jung K."/>
            <person name="Lee G.W."/>
            <person name="Oh S.K."/>
            <person name="Bae C."/>
            <person name="Kim S.B."/>
            <person name="Lee H.Y."/>
            <person name="Kim S.Y."/>
            <person name="Kim M.S."/>
            <person name="Kang B.C."/>
            <person name="Jo Y.D."/>
            <person name="Yang H.B."/>
            <person name="Jeong H.J."/>
            <person name="Kang W.H."/>
            <person name="Kwon J.K."/>
            <person name="Shin C."/>
            <person name="Lim J.Y."/>
            <person name="Park J.H."/>
            <person name="Huh J.H."/>
            <person name="Kim J.S."/>
            <person name="Kim B.D."/>
            <person name="Cohen O."/>
            <person name="Paran I."/>
            <person name="Suh M.C."/>
            <person name="Lee S.B."/>
            <person name="Kim Y.K."/>
            <person name="Shin Y."/>
            <person name="Noh S.J."/>
            <person name="Park J."/>
            <person name="Seo Y.S."/>
            <person name="Kwon S.Y."/>
            <person name="Kim H.A."/>
            <person name="Park J.M."/>
            <person name="Kim H.J."/>
            <person name="Choi S.B."/>
            <person name="Bosland P.W."/>
            <person name="Reeves G."/>
            <person name="Jo S.H."/>
            <person name="Lee B.W."/>
            <person name="Cho H.T."/>
            <person name="Choi H.S."/>
            <person name="Lee M.S."/>
            <person name="Yu Y."/>
            <person name="Do Choi Y."/>
            <person name="Park B.S."/>
            <person name="van Deynze A."/>
            <person name="Ashrafi H."/>
            <person name="Hill T."/>
            <person name="Kim W.T."/>
            <person name="Pai H.S."/>
            <person name="Ahn H.K."/>
            <person name="Yeam I."/>
            <person name="Giovannoni J.J."/>
            <person name="Rose J.K."/>
            <person name="Sorensen I."/>
            <person name="Lee S.J."/>
            <person name="Kim R.W."/>
            <person name="Choi I.Y."/>
            <person name="Choi B.S."/>
            <person name="Lim J.S."/>
            <person name="Lee Y.H."/>
            <person name="Choi D."/>
        </authorList>
    </citation>
    <scope>NUCLEOTIDE SEQUENCE [LARGE SCALE GENOMIC DNA]</scope>
    <source>
        <strain evidence="13">cv. CM334</strain>
    </source>
</reference>
<dbReference type="PROSITE" id="PS51032">
    <property type="entry name" value="AP2_ERF"/>
    <property type="match status" value="1"/>
</dbReference>
<evidence type="ECO:0000256" key="7">
    <source>
        <dbReference type="ARBA" id="ARBA00023163"/>
    </source>
</evidence>
<evidence type="ECO:0000256" key="8">
    <source>
        <dbReference type="ARBA" id="ARBA00023242"/>
    </source>
</evidence>
<keyword evidence="4" id="KW-0346">Stress response</keyword>
<keyword evidence="8" id="KW-0539">Nucleus</keyword>
<evidence type="ECO:0000256" key="5">
    <source>
        <dbReference type="ARBA" id="ARBA00023125"/>
    </source>
</evidence>
<feature type="domain" description="AP2/ERF" evidence="11">
    <location>
        <begin position="38"/>
        <end position="96"/>
    </location>
</feature>
<protein>
    <submittedName>
        <fullName evidence="12">Dehydration-responsive element-binding protein 2D</fullName>
    </submittedName>
</protein>
<dbReference type="InterPro" id="IPR001471">
    <property type="entry name" value="AP2/ERF_dom"/>
</dbReference>
<dbReference type="InterPro" id="IPR036955">
    <property type="entry name" value="AP2/ERF_dom_sf"/>
</dbReference>
<dbReference type="SMART" id="SM00380">
    <property type="entry name" value="AP2"/>
    <property type="match status" value="1"/>
</dbReference>
<dbReference type="GO" id="GO:0006950">
    <property type="term" value="P:response to stress"/>
    <property type="evidence" value="ECO:0000318"/>
    <property type="project" value="GO_Central"/>
</dbReference>
<dbReference type="SUPFAM" id="SSF54171">
    <property type="entry name" value="DNA-binding domain"/>
    <property type="match status" value="1"/>
</dbReference>
<dbReference type="SMR" id="A0A2G2Z0H6"/>
<keyword evidence="6" id="KW-0010">Activator</keyword>
<dbReference type="GO" id="GO:0045893">
    <property type="term" value="P:positive regulation of DNA-templated transcription"/>
    <property type="evidence" value="ECO:0000318"/>
    <property type="project" value="GO_Central"/>
</dbReference>
<dbReference type="GO" id="GO:0005634">
    <property type="term" value="C:nucleus"/>
    <property type="evidence" value="ECO:0000318"/>
    <property type="project" value="GO_Central"/>
</dbReference>
<evidence type="ECO:0000256" key="9">
    <source>
        <dbReference type="ARBA" id="ARBA00024343"/>
    </source>
</evidence>
<evidence type="ECO:0000256" key="6">
    <source>
        <dbReference type="ARBA" id="ARBA00023159"/>
    </source>
</evidence>
<keyword evidence="3" id="KW-0805">Transcription regulation</keyword>
<keyword evidence="7" id="KW-0804">Transcription</keyword>
<dbReference type="GO" id="GO:0006952">
    <property type="term" value="P:defense response"/>
    <property type="evidence" value="ECO:0007669"/>
    <property type="project" value="UniProtKB-KW"/>
</dbReference>
<dbReference type="Gramene" id="PHT75479">
    <property type="protein sequence ID" value="PHT75479"/>
    <property type="gene ID" value="T459_19001"/>
</dbReference>
<evidence type="ECO:0000256" key="10">
    <source>
        <dbReference type="SAM" id="MobiDB-lite"/>
    </source>
</evidence>
<dbReference type="PANTHER" id="PTHR31241">
    <property type="entry name" value="DEHYDRATION-RESPONSIVE ELEMENT-BINDING PROTEIN 2C"/>
    <property type="match status" value="1"/>
</dbReference>
<dbReference type="GO" id="GO:0003700">
    <property type="term" value="F:DNA-binding transcription factor activity"/>
    <property type="evidence" value="ECO:0000318"/>
    <property type="project" value="GO_Central"/>
</dbReference>
<comment type="subcellular location">
    <subcellularLocation>
        <location evidence="1">Nucleus</location>
    </subcellularLocation>
</comment>
<feature type="compositionally biased region" description="Basic and acidic residues" evidence="10">
    <location>
        <begin position="244"/>
        <end position="253"/>
    </location>
</feature>
<feature type="compositionally biased region" description="Polar residues" evidence="10">
    <location>
        <begin position="1"/>
        <end position="23"/>
    </location>
</feature>
<dbReference type="Pfam" id="PF00847">
    <property type="entry name" value="AP2"/>
    <property type="match status" value="1"/>
</dbReference>
<keyword evidence="5" id="KW-0238">DNA-binding</keyword>
<dbReference type="Proteomes" id="UP000222542">
    <property type="component" value="Unassembled WGS sequence"/>
</dbReference>
<evidence type="ECO:0000256" key="3">
    <source>
        <dbReference type="ARBA" id="ARBA00023015"/>
    </source>
</evidence>
<sequence>MSSKFSLSPQRRSKKPTQATSQKGRMKGKGGPENATCKYKGVRQRTWGKWVAEIREPNRGACVWLGTFDNSYDAAVAYDAAALKLYGPDKAQLNLPHLYNIPAQAQHESSRPVVTPTPAPVPAPADPSPSIYNVASPSTWNVKNDPSVYFNNDFSSTDFSATSISLDMNEKADHEEFVENVSSRPAPTLAPASFSLVPSPSVYNVASPSTWNVENDPSLYLNNDFSSTDFSATSFSLDMNEKADHEEFVKNESSRSAPTPAATPVSLVPSPSIYNVASPSTWNVEIDPSLYFNNDFEIDPSLYFNNDFASTDFSATSFSLDMNEKADHEEFVEKNNQISKELGEDMWSDLNLLPEINDTYHRMGGGS</sequence>
<dbReference type="PANTHER" id="PTHR31241:SF62">
    <property type="entry name" value="DEHYDRATION-RESPONSIVE ELEMENT-BINDING PROTEIN 2D"/>
    <property type="match status" value="1"/>
</dbReference>
<dbReference type="FunFam" id="3.30.730.10:FF:000001">
    <property type="entry name" value="Ethylene-responsive transcription factor 2"/>
    <property type="match status" value="1"/>
</dbReference>
<keyword evidence="2" id="KW-0611">Plant defense</keyword>
<dbReference type="STRING" id="4072.A0A2G2Z0H6"/>
<dbReference type="PRINTS" id="PR00367">
    <property type="entry name" value="ETHRSPELEMNT"/>
</dbReference>
<evidence type="ECO:0000259" key="11">
    <source>
        <dbReference type="PROSITE" id="PS51032"/>
    </source>
</evidence>
<evidence type="ECO:0000256" key="1">
    <source>
        <dbReference type="ARBA" id="ARBA00004123"/>
    </source>
</evidence>
<dbReference type="EMBL" id="AYRZ02000007">
    <property type="protein sequence ID" value="PHT75479.1"/>
    <property type="molecule type" value="Genomic_DNA"/>
</dbReference>
<evidence type="ECO:0000256" key="4">
    <source>
        <dbReference type="ARBA" id="ARBA00023016"/>
    </source>
</evidence>
<gene>
    <name evidence="12" type="ORF">T459_19001</name>
</gene>
<feature type="region of interest" description="Disordered" evidence="10">
    <location>
        <begin position="1"/>
        <end position="38"/>
    </location>
</feature>